<dbReference type="PANTHER" id="PTHR40448">
    <property type="entry name" value="TWO-COMPONENT SENSOR HISTIDINE KINASE"/>
    <property type="match status" value="1"/>
</dbReference>
<dbReference type="OrthoDB" id="3173688at2"/>
<keyword evidence="2" id="KW-0472">Membrane</keyword>
<evidence type="ECO:0000256" key="1">
    <source>
        <dbReference type="SAM" id="Coils"/>
    </source>
</evidence>
<reference evidence="5" key="1">
    <citation type="submission" date="2016-10" db="EMBL/GenBank/DDBJ databases">
        <authorList>
            <person name="Varghese N."/>
            <person name="Submissions S."/>
        </authorList>
    </citation>
    <scope>NUCLEOTIDE SEQUENCE [LARGE SCALE GENOMIC DNA]</scope>
    <source>
        <strain evidence="5">M83</strain>
    </source>
</reference>
<keyword evidence="2" id="KW-1133">Transmembrane helix</keyword>
<feature type="transmembrane region" description="Helical" evidence="2">
    <location>
        <begin position="169"/>
        <end position="186"/>
    </location>
</feature>
<feature type="transmembrane region" description="Helical" evidence="2">
    <location>
        <begin position="60"/>
        <end position="79"/>
    </location>
</feature>
<accession>A0A1G9V8N9</accession>
<evidence type="ECO:0000259" key="3">
    <source>
        <dbReference type="Pfam" id="PF14501"/>
    </source>
</evidence>
<evidence type="ECO:0000313" key="5">
    <source>
        <dbReference type="Proteomes" id="UP000187651"/>
    </source>
</evidence>
<keyword evidence="1" id="KW-0175">Coiled coil</keyword>
<feature type="domain" description="Sensor histidine kinase NatK-like C-terminal" evidence="3">
    <location>
        <begin position="299"/>
        <end position="406"/>
    </location>
</feature>
<keyword evidence="5" id="KW-1185">Reference proteome</keyword>
<feature type="transmembrane region" description="Helical" evidence="2">
    <location>
        <begin position="86"/>
        <end position="106"/>
    </location>
</feature>
<dbReference type="InterPro" id="IPR032834">
    <property type="entry name" value="NatK-like_C"/>
</dbReference>
<feature type="coiled-coil region" evidence="1">
    <location>
        <begin position="188"/>
        <end position="215"/>
    </location>
</feature>
<evidence type="ECO:0000313" key="4">
    <source>
        <dbReference type="EMBL" id="SDM68245.1"/>
    </source>
</evidence>
<dbReference type="PANTHER" id="PTHR40448:SF1">
    <property type="entry name" value="TWO-COMPONENT SENSOR HISTIDINE KINASE"/>
    <property type="match status" value="1"/>
</dbReference>
<dbReference type="InterPro" id="IPR036890">
    <property type="entry name" value="HATPase_C_sf"/>
</dbReference>
<protein>
    <submittedName>
        <fullName evidence="4">GHKL domain-containing protein</fullName>
    </submittedName>
</protein>
<dbReference type="Gene3D" id="3.30.565.10">
    <property type="entry name" value="Histidine kinase-like ATPase, C-terminal domain"/>
    <property type="match status" value="1"/>
</dbReference>
<sequence>MFYELSLNLLFFLVQLNILYEILGFSFNIRLDIKRDFLRIFTTIVIGLNVILYYRKLAMMVIASVFVLIILSIQDYKYWRDYWKKIVLYAVYFTLIHIVVFVINGMTIDTFYYLYIVIIEYALLKIIIYIQSEKYNSYECFSFVITSVIVMCSAFFIDTKIINQSQEKIILFILLLFSYFIFYLLHKKELRKNDISLLNDNLKNYRRQLDDIKKSNSYLKSVKHDLNNHLLIIKKLAGDNDKLKKYLNNIDAIVDCNNSYLDTGNLEIDMIINSKLSIMKENDIDFNYEVIIPNDLNINSFDFVIILANLLDNAITASIECEKPAIDIIIRYQMGLIYIEVKNSCALSNDFTYDLLKESDLHFFKTSKKNSIEHGIGLKNVYYTVKKYNGSMSVERYSDKFTTRIYMEDI</sequence>
<dbReference type="GO" id="GO:0042802">
    <property type="term" value="F:identical protein binding"/>
    <property type="evidence" value="ECO:0007669"/>
    <property type="project" value="TreeGrafter"/>
</dbReference>
<dbReference type="AlphaFoldDB" id="A0A1G9V8N9"/>
<dbReference type="SUPFAM" id="SSF55874">
    <property type="entry name" value="ATPase domain of HSP90 chaperone/DNA topoisomerase II/histidine kinase"/>
    <property type="match status" value="1"/>
</dbReference>
<proteinExistence type="predicted"/>
<evidence type="ECO:0000256" key="2">
    <source>
        <dbReference type="SAM" id="Phobius"/>
    </source>
</evidence>
<name>A0A1G9V8N9_9FIRM</name>
<keyword evidence="2" id="KW-0812">Transmembrane</keyword>
<feature type="transmembrane region" description="Helical" evidence="2">
    <location>
        <begin position="137"/>
        <end position="157"/>
    </location>
</feature>
<gene>
    <name evidence="4" type="ORF">SAMN05216544_0849</name>
</gene>
<dbReference type="RefSeq" id="WP_074521090.1">
    <property type="nucleotide sequence ID" value="NZ_FNHZ01000002.1"/>
</dbReference>
<dbReference type="Proteomes" id="UP000187651">
    <property type="component" value="Unassembled WGS sequence"/>
</dbReference>
<organism evidence="4 5">
    <name type="scientific">Lachnospira pectinoschiza</name>
    <dbReference type="NCBI Taxonomy" id="28052"/>
    <lineage>
        <taxon>Bacteria</taxon>
        <taxon>Bacillati</taxon>
        <taxon>Bacillota</taxon>
        <taxon>Clostridia</taxon>
        <taxon>Lachnospirales</taxon>
        <taxon>Lachnospiraceae</taxon>
        <taxon>Lachnospira</taxon>
    </lineage>
</organism>
<dbReference type="CDD" id="cd16935">
    <property type="entry name" value="HATPase_AgrC-ComD-like"/>
    <property type="match status" value="1"/>
</dbReference>
<dbReference type="EMBL" id="FNHZ01000002">
    <property type="protein sequence ID" value="SDM68245.1"/>
    <property type="molecule type" value="Genomic_DNA"/>
</dbReference>
<feature type="transmembrane region" description="Helical" evidence="2">
    <location>
        <begin position="112"/>
        <end position="130"/>
    </location>
</feature>
<feature type="transmembrane region" description="Helical" evidence="2">
    <location>
        <begin position="6"/>
        <end position="25"/>
    </location>
</feature>
<dbReference type="Pfam" id="PF14501">
    <property type="entry name" value="HATPase_c_5"/>
    <property type="match status" value="1"/>
</dbReference>